<dbReference type="EMBL" id="LT598653">
    <property type="protein sequence ID" value="SBV31139.1"/>
    <property type="molecule type" value="Genomic_DNA"/>
</dbReference>
<evidence type="ECO:0000256" key="1">
    <source>
        <dbReference type="ARBA" id="ARBA00023015"/>
    </source>
</evidence>
<reference evidence="5" key="1">
    <citation type="submission" date="2016-03" db="EMBL/GenBank/DDBJ databases">
        <authorList>
            <person name="Ploux O."/>
        </authorList>
    </citation>
    <scope>NUCLEOTIDE SEQUENCE</scope>
    <source>
        <strain evidence="5">UC10</strain>
    </source>
</reference>
<dbReference type="InterPro" id="IPR051011">
    <property type="entry name" value="Metal_resp_trans_reg"/>
</dbReference>
<proteinExistence type="predicted"/>
<dbReference type="NCBIfam" id="NF033788">
    <property type="entry name" value="HTH_metalloreg"/>
    <property type="match status" value="1"/>
</dbReference>
<dbReference type="KEGG" id="sphu:SPPYR_0019"/>
<dbReference type="InterPro" id="IPR001845">
    <property type="entry name" value="HTH_ArsR_DNA-bd_dom"/>
</dbReference>
<evidence type="ECO:0000256" key="3">
    <source>
        <dbReference type="ARBA" id="ARBA00023163"/>
    </source>
</evidence>
<feature type="domain" description="HTH arsR-type" evidence="4">
    <location>
        <begin position="63"/>
        <end position="160"/>
    </location>
</feature>
<evidence type="ECO:0000259" key="4">
    <source>
        <dbReference type="PROSITE" id="PS50987"/>
    </source>
</evidence>
<dbReference type="PANTHER" id="PTHR43132">
    <property type="entry name" value="ARSENICAL RESISTANCE OPERON REPRESSOR ARSR-RELATED"/>
    <property type="match status" value="1"/>
</dbReference>
<dbReference type="PROSITE" id="PS50987">
    <property type="entry name" value="HTH_ARSR_2"/>
    <property type="match status" value="1"/>
</dbReference>
<dbReference type="Pfam" id="PF12840">
    <property type="entry name" value="HTH_20"/>
    <property type="match status" value="1"/>
</dbReference>
<sequence length="165" mass="17887">MTITKSDKGKCSVYAEITKCLCSENGYRWPNGRDDHVAMKKIENVGGELSIGDTSRKFQKMLGKEMKNASAIAALSSLAYDTRLETIQLLAAAGDDGLAAGEIARRLGVQQSTLSDHLRALFAAGVVTSERKGRSIVYRANSGTILDLIEFMLETCISDQPSQQP</sequence>
<dbReference type="GO" id="GO:0003700">
    <property type="term" value="F:DNA-binding transcription factor activity"/>
    <property type="evidence" value="ECO:0007669"/>
    <property type="project" value="InterPro"/>
</dbReference>
<organism evidence="5">
    <name type="scientific">uncultured Sphingopyxis sp</name>
    <dbReference type="NCBI Taxonomy" id="310581"/>
    <lineage>
        <taxon>Bacteria</taxon>
        <taxon>Pseudomonadati</taxon>
        <taxon>Pseudomonadota</taxon>
        <taxon>Alphaproteobacteria</taxon>
        <taxon>Sphingomonadales</taxon>
        <taxon>Sphingomonadaceae</taxon>
        <taxon>Sphingopyxis</taxon>
        <taxon>environmental samples</taxon>
    </lineage>
</organism>
<name>A0A1Y5PM92_9SPHN</name>
<dbReference type="PRINTS" id="PR00778">
    <property type="entry name" value="HTHARSR"/>
</dbReference>
<keyword evidence="1" id="KW-0805">Transcription regulation</keyword>
<dbReference type="PANTHER" id="PTHR43132:SF2">
    <property type="entry name" value="ARSENICAL RESISTANCE OPERON REPRESSOR ARSR-RELATED"/>
    <property type="match status" value="1"/>
</dbReference>
<dbReference type="SMART" id="SM00418">
    <property type="entry name" value="HTH_ARSR"/>
    <property type="match status" value="1"/>
</dbReference>
<keyword evidence="3" id="KW-0804">Transcription</keyword>
<dbReference type="SUPFAM" id="SSF46785">
    <property type="entry name" value="Winged helix' DNA-binding domain"/>
    <property type="match status" value="1"/>
</dbReference>
<dbReference type="InterPro" id="IPR011991">
    <property type="entry name" value="ArsR-like_HTH"/>
</dbReference>
<dbReference type="Gene3D" id="1.10.10.10">
    <property type="entry name" value="Winged helix-like DNA-binding domain superfamily/Winged helix DNA-binding domain"/>
    <property type="match status" value="1"/>
</dbReference>
<evidence type="ECO:0000256" key="2">
    <source>
        <dbReference type="ARBA" id="ARBA00023125"/>
    </source>
</evidence>
<dbReference type="RefSeq" id="WP_295322332.1">
    <property type="nucleotide sequence ID" value="NZ_LT598653.1"/>
</dbReference>
<dbReference type="InterPro" id="IPR036388">
    <property type="entry name" value="WH-like_DNA-bd_sf"/>
</dbReference>
<dbReference type="AlphaFoldDB" id="A0A1Y5PM92"/>
<evidence type="ECO:0000313" key="5">
    <source>
        <dbReference type="EMBL" id="SBV31139.1"/>
    </source>
</evidence>
<accession>A0A1Y5PM92</accession>
<protein>
    <submittedName>
        <fullName evidence="5">Transcriptional regulator, ArsR family protein (Modular protein)</fullName>
    </submittedName>
</protein>
<dbReference type="CDD" id="cd00090">
    <property type="entry name" value="HTH_ARSR"/>
    <property type="match status" value="1"/>
</dbReference>
<gene>
    <name evidence="5" type="ORF">SPPYR_0019</name>
</gene>
<dbReference type="InterPro" id="IPR036390">
    <property type="entry name" value="WH_DNA-bd_sf"/>
</dbReference>
<dbReference type="GO" id="GO:0003677">
    <property type="term" value="F:DNA binding"/>
    <property type="evidence" value="ECO:0007669"/>
    <property type="project" value="UniProtKB-KW"/>
</dbReference>
<keyword evidence="2" id="KW-0238">DNA-binding</keyword>